<reference evidence="4 5" key="1">
    <citation type="submission" date="2017-07" db="EMBL/GenBank/DDBJ databases">
        <title>Leptospira spp. isolated from tropical soils.</title>
        <authorList>
            <person name="Thibeaux R."/>
            <person name="Iraola G."/>
            <person name="Ferres I."/>
            <person name="Bierque E."/>
            <person name="Girault D."/>
            <person name="Soupe-Gilbert M.-E."/>
            <person name="Picardeau M."/>
            <person name="Goarant C."/>
        </authorList>
    </citation>
    <scope>NUCLEOTIDE SEQUENCE [LARGE SCALE GENOMIC DNA]</scope>
    <source>
        <strain evidence="3 5">FH1-B-B1</strain>
        <strain evidence="2 4">FH1-B-C1</strain>
    </source>
</reference>
<dbReference type="Proteomes" id="UP000231962">
    <property type="component" value="Unassembled WGS sequence"/>
</dbReference>
<dbReference type="RefSeq" id="WP_100714080.1">
    <property type="nucleotide sequence ID" value="NZ_NPDY01000009.1"/>
</dbReference>
<organism evidence="3 5">
    <name type="scientific">Leptospira perolatii</name>
    <dbReference type="NCBI Taxonomy" id="2023191"/>
    <lineage>
        <taxon>Bacteria</taxon>
        <taxon>Pseudomonadati</taxon>
        <taxon>Spirochaetota</taxon>
        <taxon>Spirochaetia</taxon>
        <taxon>Leptospirales</taxon>
        <taxon>Leptospiraceae</taxon>
        <taxon>Leptospira</taxon>
    </lineage>
</organism>
<evidence type="ECO:0000313" key="4">
    <source>
        <dbReference type="Proteomes" id="UP000231962"/>
    </source>
</evidence>
<comment type="caution">
    <text evidence="3">The sequence shown here is derived from an EMBL/GenBank/DDBJ whole genome shotgun (WGS) entry which is preliminary data.</text>
</comment>
<keyword evidence="4" id="KW-1185">Reference proteome</keyword>
<sequence>MKKIFTIILYLSLLPACLLAFSETDELLMKEATTPELKKIAKEFFIKKAKDHRDLAERYKAMAAHGTGGKSNAQDEEKKKYKKLADHCVQEAEKYEAQAAKY</sequence>
<gene>
    <name evidence="2" type="ORF">CH360_10975</name>
    <name evidence="3" type="ORF">CH373_16375</name>
</gene>
<dbReference type="EMBL" id="NPDY01000009">
    <property type="protein sequence ID" value="PJZ69519.1"/>
    <property type="molecule type" value="Genomic_DNA"/>
</dbReference>
<dbReference type="Proteomes" id="UP000231990">
    <property type="component" value="Unassembled WGS sequence"/>
</dbReference>
<evidence type="ECO:0000313" key="2">
    <source>
        <dbReference type="EMBL" id="PJZ69519.1"/>
    </source>
</evidence>
<evidence type="ECO:0000256" key="1">
    <source>
        <dbReference type="SAM" id="SignalP"/>
    </source>
</evidence>
<keyword evidence="1" id="KW-0732">Signal</keyword>
<dbReference type="EMBL" id="NPDZ01000014">
    <property type="protein sequence ID" value="PJZ72034.1"/>
    <property type="molecule type" value="Genomic_DNA"/>
</dbReference>
<dbReference type="OrthoDB" id="344765at2"/>
<evidence type="ECO:0000313" key="3">
    <source>
        <dbReference type="EMBL" id="PJZ72034.1"/>
    </source>
</evidence>
<dbReference type="AlphaFoldDB" id="A0A2M9ZJ80"/>
<evidence type="ECO:0000313" key="5">
    <source>
        <dbReference type="Proteomes" id="UP000231990"/>
    </source>
</evidence>
<protein>
    <submittedName>
        <fullName evidence="3">Uncharacterized protein</fullName>
    </submittedName>
</protein>
<feature type="signal peptide" evidence="1">
    <location>
        <begin position="1"/>
        <end position="20"/>
    </location>
</feature>
<name>A0A2M9ZJ80_9LEPT</name>
<feature type="chain" id="PRO_5014767540" evidence="1">
    <location>
        <begin position="21"/>
        <end position="102"/>
    </location>
</feature>
<accession>A0A2M9ZJ80</accession>
<proteinExistence type="predicted"/>